<feature type="binding site" evidence="2">
    <location>
        <position position="125"/>
    </location>
    <ligand>
        <name>substrate</name>
    </ligand>
</feature>
<feature type="domain" description="Acetyl xylan esterase" evidence="3">
    <location>
        <begin position="90"/>
        <end position="317"/>
    </location>
</feature>
<dbReference type="GO" id="GO:0052689">
    <property type="term" value="F:carboxylic ester hydrolase activity"/>
    <property type="evidence" value="ECO:0007669"/>
    <property type="project" value="TreeGrafter"/>
</dbReference>
<dbReference type="Proteomes" id="UP000595703">
    <property type="component" value="Chromosome"/>
</dbReference>
<dbReference type="InterPro" id="IPR008391">
    <property type="entry name" value="AXE1_dom"/>
</dbReference>
<sequence>MARRPMPPRTHPYPFDPTYGHDLDALTAVPGPDNEPDDFAAFWRDLYERCREVRVDARIEERLDDGWRRGAGPDDGSAGGGAPDGPALVAYRISYTSLGGVRLGGWLTLPADAEPSRAAVVAHGYGGRAAPDPRLPIDGVAAVQPCLRGLPALSEMPDIGTPHVLQGIASRGTYVHGGCAADVWCAVTALHELVPATRSLRLDFQGTSFGGGIGALALPWDERFTSGQLTVPSFGNHLLRVGLECLGSGSHVRERYLCDPSVLDVVAYFDAATAARHLRIPVHVGAALFDAYVPPPGQFAVFNNLAGPKELYVMPFGHYFDHPDDAAQHALLRSAIRAFFARTAP</sequence>
<evidence type="ECO:0000259" key="3">
    <source>
        <dbReference type="Pfam" id="PF05448"/>
    </source>
</evidence>
<dbReference type="EMBL" id="AP018365">
    <property type="protein sequence ID" value="BBA95640.1"/>
    <property type="molecule type" value="Genomic_DNA"/>
</dbReference>
<reference evidence="4 5" key="4">
    <citation type="journal article" date="2020" name="Sci. Rep.">
        <title>beta-carboline chemical signals induce reveromycin production through a LuxR family regulator in Streptomyces sp. SN-593.</title>
        <authorList>
            <person name="Panthee S."/>
            <person name="Kito N."/>
            <person name="Hayashi T."/>
            <person name="Shimizu T."/>
            <person name="Ishikawa J."/>
            <person name="Hamamoto H."/>
            <person name="Osada H."/>
            <person name="Takahashi S."/>
        </authorList>
    </citation>
    <scope>NUCLEOTIDE SEQUENCE [LARGE SCALE GENOMIC DNA]</scope>
    <source>
        <strain evidence="4 5">SN-593</strain>
    </source>
</reference>
<dbReference type="Gene3D" id="3.40.50.1820">
    <property type="entry name" value="alpha/beta hydrolase"/>
    <property type="match status" value="1"/>
</dbReference>
<dbReference type="SUPFAM" id="SSF53474">
    <property type="entry name" value="alpha/beta-Hydrolases"/>
    <property type="match status" value="1"/>
</dbReference>
<dbReference type="RefSeq" id="WP_202232143.1">
    <property type="nucleotide sequence ID" value="NZ_AP018365.1"/>
</dbReference>
<evidence type="ECO:0000256" key="2">
    <source>
        <dbReference type="PIRSR" id="PIRSR639069-2"/>
    </source>
</evidence>
<dbReference type="AlphaFoldDB" id="A0A7U3WGX5"/>
<dbReference type="PANTHER" id="PTHR40111:SF1">
    <property type="entry name" value="CEPHALOSPORIN-C DEACETYLASE"/>
    <property type="match status" value="1"/>
</dbReference>
<reference evidence="4 5" key="3">
    <citation type="journal article" date="2011" name="Nat. Chem. Biol.">
        <title>Reveromycin A biosynthesis uses RevG and RevJ for stereospecific spiroacetal formation.</title>
        <authorList>
            <person name="Takahashi S."/>
            <person name="Toyoda A."/>
            <person name="Sekiyama Y."/>
            <person name="Takagi H."/>
            <person name="Nogawa T."/>
            <person name="Uramoto M."/>
            <person name="Suzuki R."/>
            <person name="Koshino H."/>
            <person name="Kumano T."/>
            <person name="Panthee S."/>
            <person name="Dairi T."/>
            <person name="Ishikawa J."/>
            <person name="Ikeda H."/>
            <person name="Sakaki Y."/>
            <person name="Osada H."/>
        </authorList>
    </citation>
    <scope>NUCLEOTIDE SEQUENCE [LARGE SCALE GENOMIC DNA]</scope>
    <source>
        <strain evidence="4 5">SN-593</strain>
    </source>
</reference>
<accession>A0A7U3WGX5</accession>
<dbReference type="GO" id="GO:0005976">
    <property type="term" value="P:polysaccharide metabolic process"/>
    <property type="evidence" value="ECO:0007669"/>
    <property type="project" value="TreeGrafter"/>
</dbReference>
<dbReference type="Pfam" id="PF05448">
    <property type="entry name" value="AXE1"/>
    <property type="match status" value="1"/>
</dbReference>
<feature type="active site" description="Nucleophile" evidence="1">
    <location>
        <position position="208"/>
    </location>
</feature>
<dbReference type="InterPro" id="IPR029058">
    <property type="entry name" value="AB_hydrolase_fold"/>
</dbReference>
<proteinExistence type="predicted"/>
<name>A0A7U3WGX5_9ACTN</name>
<feature type="active site" description="Charge relay system" evidence="1">
    <location>
        <position position="318"/>
    </location>
</feature>
<dbReference type="InterPro" id="IPR039069">
    <property type="entry name" value="CE7"/>
</dbReference>
<feature type="active site" description="Charge relay system" evidence="1">
    <location>
        <position position="290"/>
    </location>
</feature>
<dbReference type="KEGG" id="arev:RVR_577"/>
<dbReference type="PANTHER" id="PTHR40111">
    <property type="entry name" value="CEPHALOSPORIN-C DEACETYLASE"/>
    <property type="match status" value="1"/>
</dbReference>
<protein>
    <submittedName>
        <fullName evidence="4">Putative acetyl xylan esterase</fullName>
    </submittedName>
</protein>
<gene>
    <name evidence="4" type="ORF">RVR_577</name>
</gene>
<evidence type="ECO:0000313" key="5">
    <source>
        <dbReference type="Proteomes" id="UP000595703"/>
    </source>
</evidence>
<evidence type="ECO:0000256" key="1">
    <source>
        <dbReference type="PIRSR" id="PIRSR639069-1"/>
    </source>
</evidence>
<organism evidence="4 5">
    <name type="scientific">Actinacidiphila reveromycinica</name>
    <dbReference type="NCBI Taxonomy" id="659352"/>
    <lineage>
        <taxon>Bacteria</taxon>
        <taxon>Bacillati</taxon>
        <taxon>Actinomycetota</taxon>
        <taxon>Actinomycetes</taxon>
        <taxon>Kitasatosporales</taxon>
        <taxon>Streptomycetaceae</taxon>
        <taxon>Actinacidiphila</taxon>
    </lineage>
</organism>
<keyword evidence="5" id="KW-1185">Reference proteome</keyword>
<reference evidence="4 5" key="1">
    <citation type="journal article" date="2010" name="J. Bacteriol.">
        <title>Biochemical characterization of a novel indole prenyltransferase from Streptomyces sp. SN-593.</title>
        <authorList>
            <person name="Takahashi S."/>
            <person name="Takagi H."/>
            <person name="Toyoda A."/>
            <person name="Uramoto M."/>
            <person name="Nogawa T."/>
            <person name="Ueki M."/>
            <person name="Sakaki Y."/>
            <person name="Osada H."/>
        </authorList>
    </citation>
    <scope>NUCLEOTIDE SEQUENCE [LARGE SCALE GENOMIC DNA]</scope>
    <source>
        <strain evidence="4 5">SN-593</strain>
    </source>
</reference>
<evidence type="ECO:0000313" key="4">
    <source>
        <dbReference type="EMBL" id="BBA95640.1"/>
    </source>
</evidence>
<reference evidence="4 5" key="2">
    <citation type="journal article" date="2011" name="J. Antibiot.">
        <title>Furaquinocins I and J: novel polyketide isoprenoid hybrid compounds from Streptomyces reveromyceticus SN-593.</title>
        <authorList>
            <person name="Panthee S."/>
            <person name="Takahashi S."/>
            <person name="Takagi H."/>
            <person name="Nogawa T."/>
            <person name="Oowada E."/>
            <person name="Uramoto M."/>
            <person name="Osada H."/>
        </authorList>
    </citation>
    <scope>NUCLEOTIDE SEQUENCE [LARGE SCALE GENOMIC DNA]</scope>
    <source>
        <strain evidence="4 5">SN-593</strain>
    </source>
</reference>